<evidence type="ECO:0000256" key="7">
    <source>
        <dbReference type="ARBA" id="ARBA00023224"/>
    </source>
</evidence>
<evidence type="ECO:0000256" key="1">
    <source>
        <dbReference type="ARBA" id="ARBA00004141"/>
    </source>
</evidence>
<keyword evidence="3 9" id="KW-1133">Transmembrane helix</keyword>
<evidence type="ECO:0000256" key="4">
    <source>
        <dbReference type="ARBA" id="ARBA00023040"/>
    </source>
</evidence>
<evidence type="ECO:0000259" key="10">
    <source>
        <dbReference type="PROSITE" id="PS50262"/>
    </source>
</evidence>
<feature type="domain" description="G-protein coupled receptors family 1 profile" evidence="10">
    <location>
        <begin position="22"/>
        <end position="281"/>
    </location>
</feature>
<keyword evidence="5 9" id="KW-0472">Membrane</keyword>
<accession>A0A059NTG1</accession>
<gene>
    <name evidence="11" type="primary">op14</name>
</gene>
<keyword evidence="6" id="KW-0675">Receptor</keyword>
<dbReference type="CDD" id="cd14969">
    <property type="entry name" value="7tmA_Opsins_type2_animals"/>
    <property type="match status" value="1"/>
</dbReference>
<dbReference type="PROSITE" id="PS50262">
    <property type="entry name" value="G_PROTEIN_RECEP_F1_2"/>
    <property type="match status" value="1"/>
</dbReference>
<name>A0A059NTG1_TRICY</name>
<feature type="region of interest" description="Disordered" evidence="8">
    <location>
        <begin position="299"/>
        <end position="319"/>
    </location>
</feature>
<evidence type="ECO:0000256" key="2">
    <source>
        <dbReference type="ARBA" id="ARBA00022692"/>
    </source>
</evidence>
<evidence type="ECO:0000256" key="5">
    <source>
        <dbReference type="ARBA" id="ARBA00023136"/>
    </source>
</evidence>
<feature type="transmembrane region" description="Helical" evidence="9">
    <location>
        <begin position="170"/>
        <end position="193"/>
    </location>
</feature>
<feature type="transmembrane region" description="Helical" evidence="9">
    <location>
        <begin position="6"/>
        <end position="33"/>
    </location>
</feature>
<evidence type="ECO:0000313" key="11">
    <source>
        <dbReference type="EMBL" id="AGB67491.1"/>
    </source>
</evidence>
<dbReference type="SUPFAM" id="SSF81321">
    <property type="entry name" value="Family A G protein-coupled receptor-like"/>
    <property type="match status" value="1"/>
</dbReference>
<feature type="transmembrane region" description="Helical" evidence="9">
    <location>
        <begin position="124"/>
        <end position="150"/>
    </location>
</feature>
<dbReference type="Pfam" id="PF00001">
    <property type="entry name" value="7tm_1"/>
    <property type="match status" value="1"/>
</dbReference>
<dbReference type="InterPro" id="IPR017452">
    <property type="entry name" value="GPCR_Rhodpsn_7TM"/>
</dbReference>
<feature type="transmembrane region" description="Helical" evidence="9">
    <location>
        <begin position="45"/>
        <end position="62"/>
    </location>
</feature>
<evidence type="ECO:0000256" key="3">
    <source>
        <dbReference type="ARBA" id="ARBA00022989"/>
    </source>
</evidence>
<feature type="transmembrane region" description="Helical" evidence="9">
    <location>
        <begin position="229"/>
        <end position="253"/>
    </location>
</feature>
<evidence type="ECO:0000256" key="8">
    <source>
        <dbReference type="SAM" id="MobiDB-lite"/>
    </source>
</evidence>
<feature type="transmembrane region" description="Helical" evidence="9">
    <location>
        <begin position="265"/>
        <end position="283"/>
    </location>
</feature>
<organism evidence="11">
    <name type="scientific">Tripedalia cystophora</name>
    <name type="common">Mangrove box jellyfish</name>
    <dbReference type="NCBI Taxonomy" id="6141"/>
    <lineage>
        <taxon>Eukaryota</taxon>
        <taxon>Metazoa</taxon>
        <taxon>Cnidaria</taxon>
        <taxon>Cubozoa</taxon>
        <taxon>Carybdeida</taxon>
        <taxon>Tripedaliidae</taxon>
        <taxon>Tripedalia</taxon>
    </lineage>
</organism>
<dbReference type="AlphaFoldDB" id="A0A059NTG1"/>
<dbReference type="EMBL" id="JQ968419">
    <property type="protein sequence ID" value="AGB67491.1"/>
    <property type="molecule type" value="Genomic_DNA"/>
</dbReference>
<reference evidence="11" key="1">
    <citation type="journal article" date="2015" name="Sci. Rep.">
        <title>Cubozoan genome illuminates functional diversification of opsins and photoreceptor evolution.</title>
        <authorList>
            <person name="Liegertova M."/>
            <person name="Pergner J."/>
            <person name="Kozmikova I."/>
            <person name="Fabian P."/>
            <person name="Pombinho A.R."/>
            <person name="Strnad H."/>
            <person name="Paces J."/>
            <person name="Vlcek C."/>
            <person name="Bartunek P."/>
            <person name="Kozmik Z."/>
        </authorList>
    </citation>
    <scope>NUCLEOTIDE SEQUENCE</scope>
</reference>
<keyword evidence="7" id="KW-0807">Transducer</keyword>
<protein>
    <submittedName>
        <fullName evidence="11">C-like opsin</fullName>
    </submittedName>
</protein>
<sequence>MSTITTIIGVYLTLVCLFGSLLNGVSLLVICRYKIFKESKSMKPFLLSGIGLDLVTCLFTYPLSISSSFATKWSHSDQACTFYGFVNTWAAINSIFQLTGLAFDRYVTLTRPFQKLSMLGGRRPLIFAVALTFTSLLIAVLPFTGLSSYSKEGLQVSCSIDWIRNSTNDYIYYGVLFILGYLMPVSVQLICNLRFIRVLKVMSHVSKEKYGRRSSLAIHSDRSLRQMTFMVFVMSIAFQISWMPYALVTILRLFKVHLSPLLETLPSVFAKASVVLNPLIYCFMSKSFRSVFACCKHPDGNSESTETPKEKGPVDNKGM</sequence>
<dbReference type="PANTHER" id="PTHR24240">
    <property type="entry name" value="OPSIN"/>
    <property type="match status" value="1"/>
</dbReference>
<comment type="subcellular location">
    <subcellularLocation>
        <location evidence="1">Membrane</location>
        <topology evidence="1">Multi-pass membrane protein</topology>
    </subcellularLocation>
</comment>
<dbReference type="InterPro" id="IPR000276">
    <property type="entry name" value="GPCR_Rhodpsn"/>
</dbReference>
<keyword evidence="4" id="KW-0297">G-protein coupled receptor</keyword>
<evidence type="ECO:0000256" key="9">
    <source>
        <dbReference type="SAM" id="Phobius"/>
    </source>
</evidence>
<feature type="transmembrane region" description="Helical" evidence="9">
    <location>
        <begin position="82"/>
        <end position="103"/>
    </location>
</feature>
<evidence type="ECO:0000256" key="6">
    <source>
        <dbReference type="ARBA" id="ARBA00023170"/>
    </source>
</evidence>
<keyword evidence="2 9" id="KW-0812">Transmembrane</keyword>
<dbReference type="GO" id="GO:0004930">
    <property type="term" value="F:G protein-coupled receptor activity"/>
    <property type="evidence" value="ECO:0007669"/>
    <property type="project" value="UniProtKB-KW"/>
</dbReference>
<dbReference type="Gene3D" id="1.20.1070.10">
    <property type="entry name" value="Rhodopsin 7-helix transmembrane proteins"/>
    <property type="match status" value="1"/>
</dbReference>
<proteinExistence type="predicted"/>
<dbReference type="PRINTS" id="PR00237">
    <property type="entry name" value="GPCRRHODOPSN"/>
</dbReference>
<dbReference type="GO" id="GO:0016020">
    <property type="term" value="C:membrane"/>
    <property type="evidence" value="ECO:0007669"/>
    <property type="project" value="UniProtKB-SubCell"/>
</dbReference>
<dbReference type="InterPro" id="IPR050125">
    <property type="entry name" value="GPCR_opsins"/>
</dbReference>